<name>A0AAW9IXY8_CLOPF</name>
<evidence type="ECO:0000256" key="1">
    <source>
        <dbReference type="SAM" id="MobiDB-lite"/>
    </source>
</evidence>
<accession>A0AAW9IXY8</accession>
<feature type="compositionally biased region" description="Polar residues" evidence="1">
    <location>
        <begin position="56"/>
        <end position="72"/>
    </location>
</feature>
<organism evidence="3 4">
    <name type="scientific">Clostridium perfringens</name>
    <dbReference type="NCBI Taxonomy" id="1502"/>
    <lineage>
        <taxon>Bacteria</taxon>
        <taxon>Bacillati</taxon>
        <taxon>Bacillota</taxon>
        <taxon>Clostridia</taxon>
        <taxon>Eubacteriales</taxon>
        <taxon>Clostridiaceae</taxon>
        <taxon>Clostridium</taxon>
    </lineage>
</organism>
<gene>
    <name evidence="3" type="ORF">GNF77_18140</name>
</gene>
<sequence>MSNGLKTGLYIVSTVLLVGVITVLAVQLLVWVLPIILGLYIFFKIKGYINNKKGKSASSTSYNSGAQTNFSN</sequence>
<feature type="transmembrane region" description="Helical" evidence="2">
    <location>
        <begin position="15"/>
        <end position="43"/>
    </location>
</feature>
<keyword evidence="2" id="KW-1133">Transmembrane helix</keyword>
<comment type="caution">
    <text evidence="3">The sequence shown here is derived from an EMBL/GenBank/DDBJ whole genome shotgun (WGS) entry which is preliminary data.</text>
</comment>
<evidence type="ECO:0008006" key="5">
    <source>
        <dbReference type="Google" id="ProtNLM"/>
    </source>
</evidence>
<evidence type="ECO:0000256" key="2">
    <source>
        <dbReference type="SAM" id="Phobius"/>
    </source>
</evidence>
<feature type="region of interest" description="Disordered" evidence="1">
    <location>
        <begin position="53"/>
        <end position="72"/>
    </location>
</feature>
<evidence type="ECO:0000313" key="3">
    <source>
        <dbReference type="EMBL" id="MDZ5010778.1"/>
    </source>
</evidence>
<dbReference type="Proteomes" id="UP001292368">
    <property type="component" value="Unassembled WGS sequence"/>
</dbReference>
<keyword evidence="2" id="KW-0472">Membrane</keyword>
<reference evidence="3" key="1">
    <citation type="submission" date="2019-11" db="EMBL/GenBank/DDBJ databases">
        <title>Characterization of Clostridium perfringens isolates from swine manure treated agricultural soils.</title>
        <authorList>
            <person name="Wushke S.T."/>
        </authorList>
    </citation>
    <scope>NUCLEOTIDE SEQUENCE</scope>
    <source>
        <strain evidence="3">V2</strain>
    </source>
</reference>
<keyword evidence="2" id="KW-0812">Transmembrane</keyword>
<proteinExistence type="predicted"/>
<protein>
    <recommendedName>
        <fullName evidence="5">ABC transporter</fullName>
    </recommendedName>
</protein>
<dbReference type="AlphaFoldDB" id="A0AAW9IXY8"/>
<dbReference type="RefSeq" id="WP_322382540.1">
    <property type="nucleotide sequence ID" value="NZ_WNVM01000771.1"/>
</dbReference>
<dbReference type="EMBL" id="WNVM01000771">
    <property type="protein sequence ID" value="MDZ5010778.1"/>
    <property type="molecule type" value="Genomic_DNA"/>
</dbReference>
<feature type="non-terminal residue" evidence="3">
    <location>
        <position position="72"/>
    </location>
</feature>
<evidence type="ECO:0000313" key="4">
    <source>
        <dbReference type="Proteomes" id="UP001292368"/>
    </source>
</evidence>